<protein>
    <submittedName>
        <fullName evidence="1">Uncharacterized protein</fullName>
    </submittedName>
</protein>
<dbReference type="Proteomes" id="UP000672602">
    <property type="component" value="Unassembled WGS sequence"/>
</dbReference>
<proteinExistence type="predicted"/>
<evidence type="ECO:0000313" key="1">
    <source>
        <dbReference type="EMBL" id="MBP5856042.1"/>
    </source>
</evidence>
<organism evidence="1 2">
    <name type="scientific">Marivibrio halodurans</name>
    <dbReference type="NCBI Taxonomy" id="2039722"/>
    <lineage>
        <taxon>Bacteria</taxon>
        <taxon>Pseudomonadati</taxon>
        <taxon>Pseudomonadota</taxon>
        <taxon>Alphaproteobacteria</taxon>
        <taxon>Rhodospirillales</taxon>
        <taxon>Rhodospirillaceae</taxon>
        <taxon>Marivibrio</taxon>
    </lineage>
</organism>
<dbReference type="AlphaFoldDB" id="A0A8J7S5P2"/>
<reference evidence="1" key="1">
    <citation type="submission" date="2021-04" db="EMBL/GenBank/DDBJ databases">
        <authorList>
            <person name="Zhang D.-C."/>
        </authorList>
    </citation>
    <scope>NUCLEOTIDE SEQUENCE</scope>
    <source>
        <strain evidence="1">CGMCC 1.15697</strain>
    </source>
</reference>
<keyword evidence="2" id="KW-1185">Reference proteome</keyword>
<dbReference type="EMBL" id="JAGMWN010000001">
    <property type="protein sequence ID" value="MBP5856042.1"/>
    <property type="molecule type" value="Genomic_DNA"/>
</dbReference>
<name>A0A8J7S5P2_9PROT</name>
<evidence type="ECO:0000313" key="2">
    <source>
        <dbReference type="Proteomes" id="UP000672602"/>
    </source>
</evidence>
<accession>A0A8J7S5P2</accession>
<dbReference type="RefSeq" id="WP_210680594.1">
    <property type="nucleotide sequence ID" value="NZ_JAGMWN010000001.1"/>
</dbReference>
<comment type="caution">
    <text evidence="1">The sequence shown here is derived from an EMBL/GenBank/DDBJ whole genome shotgun (WGS) entry which is preliminary data.</text>
</comment>
<gene>
    <name evidence="1" type="ORF">KAJ83_03415</name>
</gene>
<sequence>MRYHVFTGFRLVALLLVAVLTVPGEARANAMVENAIRQAEPCSALRIDDFKLVTIAVDRFKSLTVHDVALNMENDALSAAIDATLYCEAGPDASMSGDLGGRVAIDLTADLARCRVTSVDARVSELGGRIATSLVDFLQGLGFKADVLGMLETRLASDLEDAAREEVEARCREMSAR</sequence>